<keyword evidence="5 6" id="KW-0472">Membrane</keyword>
<evidence type="ECO:0000313" key="7">
    <source>
        <dbReference type="EMBL" id="ALA60574.1"/>
    </source>
</evidence>
<organism evidence="7 8">
    <name type="scientific">Nitrospira moscoviensis</name>
    <dbReference type="NCBI Taxonomy" id="42253"/>
    <lineage>
        <taxon>Bacteria</taxon>
        <taxon>Pseudomonadati</taxon>
        <taxon>Nitrospirota</taxon>
        <taxon>Nitrospiria</taxon>
        <taxon>Nitrospirales</taxon>
        <taxon>Nitrospiraceae</taxon>
        <taxon>Nitrospira</taxon>
    </lineage>
</organism>
<dbReference type="KEGG" id="nmv:NITMOv2_4194"/>
<keyword evidence="6" id="KW-0592">Phosphate transport</keyword>
<dbReference type="OrthoDB" id="9779554at2"/>
<feature type="transmembrane region" description="Helical" evidence="6">
    <location>
        <begin position="71"/>
        <end position="96"/>
    </location>
</feature>
<dbReference type="PANTHER" id="PTHR11101">
    <property type="entry name" value="PHOSPHATE TRANSPORTER"/>
    <property type="match status" value="1"/>
</dbReference>
<feature type="transmembrane region" description="Helical" evidence="6">
    <location>
        <begin position="43"/>
        <end position="64"/>
    </location>
</feature>
<evidence type="ECO:0000256" key="2">
    <source>
        <dbReference type="ARBA" id="ARBA00022448"/>
    </source>
</evidence>
<evidence type="ECO:0000256" key="6">
    <source>
        <dbReference type="RuleBase" id="RU363058"/>
    </source>
</evidence>
<dbReference type="GO" id="GO:0005315">
    <property type="term" value="F:phosphate transmembrane transporter activity"/>
    <property type="evidence" value="ECO:0007669"/>
    <property type="project" value="InterPro"/>
</dbReference>
<evidence type="ECO:0000256" key="3">
    <source>
        <dbReference type="ARBA" id="ARBA00022692"/>
    </source>
</evidence>
<sequence length="377" mass="38531">MDVSIVAFVLLLALAFANGANDVSKAIATLVGSGVTGYRTAILWGTAWTVLGAVLSGVIATAMVKTFSQGLLVPGVSASPNLVVAVLVGAMLWVLVASWTGLPVSTTHALTGAIVGAGLIAFGREGLLWEGIGKKIVLPLILSPLLALALSLVLHPLTRRLVARWEGTCLCVMPTARALVMLDGQGATRTLFQTTTLGRPVMAVPAQCDRAGLNGLTVGLDSIHWCSSGLASLARGTNDAPKIAAMLLLGSAIASWPSVAAQSAAIIGVAVAMGLGSYLGGLRVTKVLAEKVTQMNHSEGLSANLTTSSLVFVSALMGLPVSTTHVSSSAIIGIGLLKGVSAVRWTTVRDMVLAWVVTLPAAAFLSALAYLLLALIV</sequence>
<keyword evidence="2 6" id="KW-0813">Transport</keyword>
<dbReference type="InterPro" id="IPR001204">
    <property type="entry name" value="Phos_transporter"/>
</dbReference>
<feature type="transmembrane region" description="Helical" evidence="6">
    <location>
        <begin position="102"/>
        <end position="124"/>
    </location>
</feature>
<dbReference type="Pfam" id="PF01384">
    <property type="entry name" value="PHO4"/>
    <property type="match status" value="1"/>
</dbReference>
<dbReference type="AlphaFoldDB" id="A0A0K2GI90"/>
<reference evidence="7 8" key="1">
    <citation type="journal article" date="2015" name="Proc. Natl. Acad. Sci. U.S.A.">
        <title>Expanded metabolic versatility of ubiquitous nitrite-oxidizing bacteria from the genus Nitrospira.</title>
        <authorList>
            <person name="Koch H."/>
            <person name="Lucker S."/>
            <person name="Albertsen M."/>
            <person name="Kitzinger K."/>
            <person name="Herbold C."/>
            <person name="Spieck E."/>
            <person name="Nielsen P.H."/>
            <person name="Wagner M."/>
            <person name="Daims H."/>
        </authorList>
    </citation>
    <scope>NUCLEOTIDE SEQUENCE [LARGE SCALE GENOMIC DNA]</scope>
    <source>
        <strain evidence="7 8">NSP M-1</strain>
    </source>
</reference>
<evidence type="ECO:0000256" key="4">
    <source>
        <dbReference type="ARBA" id="ARBA00022989"/>
    </source>
</evidence>
<protein>
    <recommendedName>
        <fullName evidence="6">Phosphate transporter</fullName>
    </recommendedName>
</protein>
<comment type="similarity">
    <text evidence="6">Belongs to the inorganic phosphate transporter (PiT) (TC 2.A.20) family.</text>
</comment>
<keyword evidence="3 6" id="KW-0812">Transmembrane</keyword>
<dbReference type="RefSeq" id="WP_053381410.1">
    <property type="nucleotide sequence ID" value="NZ_CP011801.1"/>
</dbReference>
<feature type="transmembrane region" description="Helical" evidence="6">
    <location>
        <begin position="259"/>
        <end position="280"/>
    </location>
</feature>
<dbReference type="Proteomes" id="UP000069205">
    <property type="component" value="Chromosome"/>
</dbReference>
<gene>
    <name evidence="7" type="ORF">NITMOv2_4194</name>
</gene>
<dbReference type="PATRIC" id="fig|42253.5.peg.4142"/>
<feature type="transmembrane region" description="Helical" evidence="6">
    <location>
        <begin position="136"/>
        <end position="157"/>
    </location>
</feature>
<dbReference type="GO" id="GO:0016020">
    <property type="term" value="C:membrane"/>
    <property type="evidence" value="ECO:0007669"/>
    <property type="project" value="UniProtKB-SubCell"/>
</dbReference>
<dbReference type="GO" id="GO:0035435">
    <property type="term" value="P:phosphate ion transmembrane transport"/>
    <property type="evidence" value="ECO:0007669"/>
    <property type="project" value="TreeGrafter"/>
</dbReference>
<evidence type="ECO:0000256" key="1">
    <source>
        <dbReference type="ARBA" id="ARBA00004141"/>
    </source>
</evidence>
<proteinExistence type="inferred from homology"/>
<evidence type="ECO:0000313" key="8">
    <source>
        <dbReference type="Proteomes" id="UP000069205"/>
    </source>
</evidence>
<keyword evidence="4 6" id="KW-1133">Transmembrane helix</keyword>
<evidence type="ECO:0000256" key="5">
    <source>
        <dbReference type="ARBA" id="ARBA00023136"/>
    </source>
</evidence>
<name>A0A0K2GI90_NITMO</name>
<feature type="transmembrane region" description="Helical" evidence="6">
    <location>
        <begin position="352"/>
        <end position="376"/>
    </location>
</feature>
<dbReference type="STRING" id="42253.NITMOv2_4194"/>
<dbReference type="EMBL" id="CP011801">
    <property type="protein sequence ID" value="ALA60574.1"/>
    <property type="molecule type" value="Genomic_DNA"/>
</dbReference>
<accession>A0A0K2GI90</accession>
<keyword evidence="8" id="KW-1185">Reference proteome</keyword>
<dbReference type="PANTHER" id="PTHR11101:SF80">
    <property type="entry name" value="PHOSPHATE TRANSPORTER"/>
    <property type="match status" value="1"/>
</dbReference>
<comment type="subcellular location">
    <subcellularLocation>
        <location evidence="1 6">Membrane</location>
        <topology evidence="1 6">Multi-pass membrane protein</topology>
    </subcellularLocation>
</comment>